<keyword evidence="2" id="KW-1185">Reference proteome</keyword>
<sequence>DARRMAGRWAEMANAGKRAGGSLGLPDGARLAGGADTAAGAVLALAYPDRVAKARGGGAGGAVLLASGRGATVAPASAL</sequence>
<dbReference type="RefSeq" id="WP_170146146.1">
    <property type="nucleotide sequence ID" value="NZ_NPEU01001093.1"/>
</dbReference>
<feature type="non-terminal residue" evidence="1">
    <location>
        <position position="79"/>
    </location>
</feature>
<dbReference type="EMBL" id="NPEU01001093">
    <property type="protein sequence ID" value="RAI25192.1"/>
    <property type="molecule type" value="Genomic_DNA"/>
</dbReference>
<organism evidence="1 2">
    <name type="scientific">Rhodoplanes elegans</name>
    <dbReference type="NCBI Taxonomy" id="29408"/>
    <lineage>
        <taxon>Bacteria</taxon>
        <taxon>Pseudomonadati</taxon>
        <taxon>Pseudomonadota</taxon>
        <taxon>Alphaproteobacteria</taxon>
        <taxon>Hyphomicrobiales</taxon>
        <taxon>Nitrobacteraceae</taxon>
        <taxon>Rhodoplanes</taxon>
    </lineage>
</organism>
<feature type="non-terminal residue" evidence="1">
    <location>
        <position position="1"/>
    </location>
</feature>
<evidence type="ECO:0000313" key="1">
    <source>
        <dbReference type="EMBL" id="RAI25192.1"/>
    </source>
</evidence>
<reference evidence="1 2" key="1">
    <citation type="submission" date="2017-07" db="EMBL/GenBank/DDBJ databases">
        <title>Draft Genome Sequences of Select Purple Nonsulfur Bacteria.</title>
        <authorList>
            <person name="Lasarre B."/>
            <person name="Mckinlay J.B."/>
        </authorList>
    </citation>
    <scope>NUCLEOTIDE SEQUENCE [LARGE SCALE GENOMIC DNA]</scope>
    <source>
        <strain evidence="1 2">DSM 11907</strain>
    </source>
</reference>
<gene>
    <name evidence="1" type="ORF">CH338_31425</name>
</gene>
<protein>
    <submittedName>
        <fullName evidence="1">Uncharacterized protein</fullName>
    </submittedName>
</protein>
<dbReference type="AlphaFoldDB" id="A0A327JK54"/>
<comment type="caution">
    <text evidence="1">The sequence shown here is derived from an EMBL/GenBank/DDBJ whole genome shotgun (WGS) entry which is preliminary data.</text>
</comment>
<dbReference type="Proteomes" id="UP000248863">
    <property type="component" value="Unassembled WGS sequence"/>
</dbReference>
<accession>A0A327JK54</accession>
<proteinExistence type="predicted"/>
<evidence type="ECO:0000313" key="2">
    <source>
        <dbReference type="Proteomes" id="UP000248863"/>
    </source>
</evidence>
<name>A0A327JK54_9BRAD</name>